<feature type="binding site" evidence="8">
    <location>
        <begin position="14"/>
        <end position="20"/>
    </location>
    <ligand>
        <name>NAD(+)</name>
        <dbReference type="ChEBI" id="CHEBI:57540"/>
    </ligand>
</feature>
<dbReference type="InterPro" id="IPR015955">
    <property type="entry name" value="Lactate_DH/Glyco_Ohase_4_C"/>
</dbReference>
<dbReference type="Pfam" id="PF00056">
    <property type="entry name" value="Ldh_1_N"/>
    <property type="match status" value="1"/>
</dbReference>
<dbReference type="NCBIfam" id="NF003916">
    <property type="entry name" value="PRK05442.1"/>
    <property type="match status" value="1"/>
</dbReference>
<dbReference type="Proteomes" id="UP000316726">
    <property type="component" value="Chromosome 13"/>
</dbReference>
<evidence type="ECO:0000256" key="6">
    <source>
        <dbReference type="PIRSR" id="PIRSR000102-1"/>
    </source>
</evidence>
<feature type="binding site" evidence="7">
    <location>
        <position position="134"/>
    </location>
    <ligand>
        <name>substrate</name>
    </ligand>
</feature>
<evidence type="ECO:0000256" key="8">
    <source>
        <dbReference type="PIRSR" id="PIRSR000102-3"/>
    </source>
</evidence>
<dbReference type="STRING" id="1764295.A0A5B8MXR1"/>
<evidence type="ECO:0000259" key="10">
    <source>
        <dbReference type="Pfam" id="PF00056"/>
    </source>
</evidence>
<dbReference type="CDD" id="cd01336">
    <property type="entry name" value="MDH_cytoplasmic_cytosolic"/>
    <property type="match status" value="1"/>
</dbReference>
<evidence type="ECO:0000313" key="14">
    <source>
        <dbReference type="Proteomes" id="UP000316726"/>
    </source>
</evidence>
<feature type="binding site" evidence="8">
    <location>
        <position position="108"/>
    </location>
    <ligand>
        <name>NAD(+)</name>
        <dbReference type="ChEBI" id="CHEBI:57540"/>
    </ligand>
</feature>
<evidence type="ECO:0000256" key="4">
    <source>
        <dbReference type="ARBA" id="ARBA00023027"/>
    </source>
</evidence>
<dbReference type="OrthoDB" id="4069699at2759"/>
<feature type="domain" description="Lactate/malate dehydrogenase C-terminal" evidence="11">
    <location>
        <begin position="159"/>
        <end position="325"/>
    </location>
</feature>
<evidence type="ECO:0000256" key="2">
    <source>
        <dbReference type="ARBA" id="ARBA00012995"/>
    </source>
</evidence>
<gene>
    <name evidence="13" type="ORF">A3770_13p70030</name>
    <name evidence="12" type="ORF">CPRI1469_LOCUS6419</name>
</gene>
<feature type="binding site" evidence="7">
    <location>
        <position position="165"/>
    </location>
    <ligand>
        <name>substrate</name>
    </ligand>
</feature>
<dbReference type="GO" id="GO:0006108">
    <property type="term" value="P:malate metabolic process"/>
    <property type="evidence" value="ECO:0007669"/>
    <property type="project" value="InterPro"/>
</dbReference>
<keyword evidence="3 9" id="KW-0560">Oxidoreductase</keyword>
<reference evidence="13 14" key="1">
    <citation type="submission" date="2018-07" db="EMBL/GenBank/DDBJ databases">
        <title>The complete nuclear genome of the prasinophyte Chloropicon primus (CCMP1205).</title>
        <authorList>
            <person name="Pombert J.-F."/>
            <person name="Otis C."/>
            <person name="Turmel M."/>
            <person name="Lemieux C."/>
        </authorList>
    </citation>
    <scope>NUCLEOTIDE SEQUENCE [LARGE SCALE GENOMIC DNA]</scope>
    <source>
        <strain evidence="13 14">CCMP1205</strain>
    </source>
</reference>
<accession>A0A5B8MXR1</accession>
<dbReference type="InterPro" id="IPR001236">
    <property type="entry name" value="Lactate/malate_DH_N"/>
</dbReference>
<name>A0A5B8MXR1_9CHLO</name>
<dbReference type="Gene3D" id="3.40.50.720">
    <property type="entry name" value="NAD(P)-binding Rossmann-like Domain"/>
    <property type="match status" value="1"/>
</dbReference>
<feature type="binding site" evidence="8">
    <location>
        <begin position="132"/>
        <end position="134"/>
    </location>
    <ligand>
        <name>NAD(+)</name>
        <dbReference type="ChEBI" id="CHEBI:57540"/>
    </ligand>
</feature>
<feature type="binding site" evidence="7">
    <location>
        <position position="95"/>
    </location>
    <ligand>
        <name>substrate</name>
    </ligand>
</feature>
<dbReference type="SUPFAM" id="SSF56327">
    <property type="entry name" value="LDH C-terminal domain-like"/>
    <property type="match status" value="1"/>
</dbReference>
<dbReference type="EC" id="1.1.1.37" evidence="2"/>
<dbReference type="AlphaFoldDB" id="A0A5B8MXR1"/>
<dbReference type="EMBL" id="HBHL01009610">
    <property type="protein sequence ID" value="CAD9717558.1"/>
    <property type="molecule type" value="Transcribed_RNA"/>
</dbReference>
<dbReference type="InterPro" id="IPR011274">
    <property type="entry name" value="Malate_DH_NAD-dep_euk"/>
</dbReference>
<reference evidence="12" key="2">
    <citation type="submission" date="2021-01" db="EMBL/GenBank/DDBJ databases">
        <authorList>
            <person name="Corre E."/>
            <person name="Pelletier E."/>
            <person name="Niang G."/>
            <person name="Scheremetjew M."/>
            <person name="Finn R."/>
            <person name="Kale V."/>
            <person name="Holt S."/>
            <person name="Cochrane G."/>
            <person name="Meng A."/>
            <person name="Brown T."/>
            <person name="Cohen L."/>
        </authorList>
    </citation>
    <scope>NUCLEOTIDE SEQUENCE</scope>
    <source>
        <strain evidence="12">CCMP1205</strain>
    </source>
</reference>
<dbReference type="Pfam" id="PF02866">
    <property type="entry name" value="Ldh_1_C"/>
    <property type="match status" value="1"/>
</dbReference>
<feature type="domain" description="Lactate/malate dehydrogenase N-terminal" evidence="10">
    <location>
        <begin position="8"/>
        <end position="154"/>
    </location>
</feature>
<dbReference type="GO" id="GO:0030060">
    <property type="term" value="F:L-malate dehydrogenase (NAD+) activity"/>
    <property type="evidence" value="ECO:0007669"/>
    <property type="project" value="UniProtKB-EC"/>
</dbReference>
<evidence type="ECO:0000256" key="7">
    <source>
        <dbReference type="PIRSR" id="PIRSR000102-2"/>
    </source>
</evidence>
<comment type="catalytic activity">
    <reaction evidence="5">
        <text>(S)-malate + NAD(+) = oxaloacetate + NADH + H(+)</text>
        <dbReference type="Rhea" id="RHEA:21432"/>
        <dbReference type="ChEBI" id="CHEBI:15378"/>
        <dbReference type="ChEBI" id="CHEBI:15589"/>
        <dbReference type="ChEBI" id="CHEBI:16452"/>
        <dbReference type="ChEBI" id="CHEBI:57540"/>
        <dbReference type="ChEBI" id="CHEBI:57945"/>
        <dbReference type="EC" id="1.1.1.37"/>
    </reaction>
</comment>
<evidence type="ECO:0000313" key="13">
    <source>
        <dbReference type="EMBL" id="QDZ24485.1"/>
    </source>
</evidence>
<dbReference type="SUPFAM" id="SSF51735">
    <property type="entry name" value="NAD(P)-binding Rossmann-fold domains"/>
    <property type="match status" value="1"/>
</dbReference>
<dbReference type="PIRSF" id="PIRSF000102">
    <property type="entry name" value="Lac_mal_DH"/>
    <property type="match status" value="1"/>
</dbReference>
<keyword evidence="14" id="KW-1185">Reference proteome</keyword>
<evidence type="ECO:0000256" key="3">
    <source>
        <dbReference type="ARBA" id="ARBA00023002"/>
    </source>
</evidence>
<sequence length="331" mass="35390">MGKGGEPVRVLVTGAAGQIGYALAPMIARGLMLGPDQPVILHLLEIPPAATALEGVCMELTDAAFPLLQGVVATTDPAVACKDVDIACFIGGFPRKAGMERKDVMSKNVNIYKSIASGIEAHAKPTVKCVVVANPANTNAYILKKYAPKMDKKSITCLTRLDHNRMVGQIAERCKVPNAKVDGVIVWGNHSSTQYPDVNHGTVGSKTIREAINDDAYLNGEFMTTVQKRGAAIIAARKLSSALSAASSVCDHVRNWVVGMEGRKYVSMGVVSDGSYGITEGLVYSFPCVCKGGEWSIVQGLEIDPRSKDLMEATHKELLEEKDLALSCLEE</sequence>
<dbReference type="InterPro" id="IPR022383">
    <property type="entry name" value="Lactate/malate_DH_C"/>
</dbReference>
<dbReference type="EMBL" id="CP031046">
    <property type="protein sequence ID" value="QDZ24485.1"/>
    <property type="molecule type" value="Genomic_DNA"/>
</dbReference>
<feature type="binding site" evidence="7">
    <location>
        <position position="101"/>
    </location>
    <ligand>
        <name>substrate</name>
    </ligand>
</feature>
<evidence type="ECO:0000259" key="11">
    <source>
        <dbReference type="Pfam" id="PF02866"/>
    </source>
</evidence>
<evidence type="ECO:0000313" key="12">
    <source>
        <dbReference type="EMBL" id="CAD9717558.1"/>
    </source>
</evidence>
<dbReference type="FunFam" id="3.90.110.10:FF:000002">
    <property type="entry name" value="Malate dehydrogenase"/>
    <property type="match status" value="1"/>
</dbReference>
<evidence type="ECO:0000256" key="9">
    <source>
        <dbReference type="RuleBase" id="RU003369"/>
    </source>
</evidence>
<dbReference type="InterPro" id="IPR036291">
    <property type="entry name" value="NAD(P)-bd_dom_sf"/>
</dbReference>
<dbReference type="FunFam" id="3.40.50.720:FF:000010">
    <property type="entry name" value="Malate dehydrogenase"/>
    <property type="match status" value="1"/>
</dbReference>
<comment type="similarity">
    <text evidence="1">Belongs to the LDH/MDH superfamily. MDH type 2 family.</text>
</comment>
<protein>
    <recommendedName>
        <fullName evidence="2">malate dehydrogenase</fullName>
        <ecNumber evidence="2">1.1.1.37</ecNumber>
    </recommendedName>
</protein>
<dbReference type="InterPro" id="IPR001557">
    <property type="entry name" value="L-lactate/malate_DH"/>
</dbReference>
<dbReference type="InterPro" id="IPR010945">
    <property type="entry name" value="Malate_DH_type2"/>
</dbReference>
<feature type="active site" description="Proton acceptor" evidence="6">
    <location>
        <position position="190"/>
    </location>
</feature>
<dbReference type="PANTHER" id="PTHR23382">
    <property type="entry name" value="MALATE DEHYDROGENASE"/>
    <property type="match status" value="1"/>
</dbReference>
<dbReference type="NCBIfam" id="TIGR01759">
    <property type="entry name" value="MalateDH-SF1"/>
    <property type="match status" value="1"/>
</dbReference>
<proteinExistence type="inferred from homology"/>
<evidence type="ECO:0000256" key="5">
    <source>
        <dbReference type="ARBA" id="ARBA00048313"/>
    </source>
</evidence>
<dbReference type="Gene3D" id="3.90.110.10">
    <property type="entry name" value="Lactate dehydrogenase/glycoside hydrolase, family 4, C-terminal"/>
    <property type="match status" value="1"/>
</dbReference>
<evidence type="ECO:0000256" key="1">
    <source>
        <dbReference type="ARBA" id="ARBA00009613"/>
    </source>
</evidence>
<organism evidence="13 14">
    <name type="scientific">Chloropicon primus</name>
    <dbReference type="NCBI Taxonomy" id="1764295"/>
    <lineage>
        <taxon>Eukaryota</taxon>
        <taxon>Viridiplantae</taxon>
        <taxon>Chlorophyta</taxon>
        <taxon>Chloropicophyceae</taxon>
        <taxon>Chloropicales</taxon>
        <taxon>Chloropicaceae</taxon>
        <taxon>Chloropicon</taxon>
    </lineage>
</organism>
<dbReference type="NCBIfam" id="TIGR01758">
    <property type="entry name" value="MDH_euk_cyt"/>
    <property type="match status" value="1"/>
</dbReference>
<keyword evidence="4 8" id="KW-0520">NAD</keyword>